<protein>
    <submittedName>
        <fullName evidence="3">Peptidase S26</fullName>
    </submittedName>
</protein>
<keyword evidence="1" id="KW-1133">Transmembrane helix</keyword>
<dbReference type="AlphaFoldDB" id="A0A1T4UGI8"/>
<evidence type="ECO:0000256" key="1">
    <source>
        <dbReference type="SAM" id="Phobius"/>
    </source>
</evidence>
<dbReference type="Gene3D" id="2.10.109.10">
    <property type="entry name" value="Umud Fragment, subunit A"/>
    <property type="match status" value="1"/>
</dbReference>
<dbReference type="InterPro" id="IPR036286">
    <property type="entry name" value="LexA/Signal_pep-like_sf"/>
</dbReference>
<dbReference type="Pfam" id="PF10502">
    <property type="entry name" value="Peptidase_S26"/>
    <property type="match status" value="1"/>
</dbReference>
<organism evidence="3 4">
    <name type="scientific">Photobacterium toruni</name>
    <dbReference type="NCBI Taxonomy" id="1935446"/>
    <lineage>
        <taxon>Bacteria</taxon>
        <taxon>Pseudomonadati</taxon>
        <taxon>Pseudomonadota</taxon>
        <taxon>Gammaproteobacteria</taxon>
        <taxon>Vibrionales</taxon>
        <taxon>Vibrionaceae</taxon>
        <taxon>Photobacterium</taxon>
    </lineage>
</organism>
<dbReference type="InterPro" id="IPR019533">
    <property type="entry name" value="Peptidase_S26"/>
</dbReference>
<dbReference type="GO" id="GO:0004252">
    <property type="term" value="F:serine-type endopeptidase activity"/>
    <property type="evidence" value="ECO:0007669"/>
    <property type="project" value="InterPro"/>
</dbReference>
<dbReference type="Proteomes" id="UP000191116">
    <property type="component" value="Unassembled WGS sequence"/>
</dbReference>
<keyword evidence="1" id="KW-0812">Transmembrane</keyword>
<reference evidence="3 4" key="1">
    <citation type="submission" date="2017-02" db="EMBL/GenBank/DDBJ databases">
        <authorList>
            <person name="Peterson S.W."/>
        </authorList>
    </citation>
    <scope>NUCLEOTIDE SEQUENCE [LARGE SCALE GENOMIC DNA]</scope>
    <source>
        <strain evidence="3 4">CECT 9189</strain>
    </source>
</reference>
<accession>A0A1T4UGI8</accession>
<evidence type="ECO:0000313" key="3">
    <source>
        <dbReference type="EMBL" id="SKA51804.1"/>
    </source>
</evidence>
<evidence type="ECO:0000313" key="4">
    <source>
        <dbReference type="Proteomes" id="UP000191116"/>
    </source>
</evidence>
<feature type="transmembrane region" description="Helical" evidence="1">
    <location>
        <begin position="20"/>
        <end position="38"/>
    </location>
</feature>
<proteinExistence type="predicted"/>
<keyword evidence="1" id="KW-0472">Membrane</keyword>
<dbReference type="EMBL" id="FUWP01000023">
    <property type="protein sequence ID" value="SKA51804.1"/>
    <property type="molecule type" value="Genomic_DNA"/>
</dbReference>
<dbReference type="SUPFAM" id="SSF51306">
    <property type="entry name" value="LexA/Signal peptidase"/>
    <property type="match status" value="1"/>
</dbReference>
<feature type="domain" description="Peptidase S26" evidence="2">
    <location>
        <begin position="19"/>
        <end position="171"/>
    </location>
</feature>
<name>A0A1T4UGI8_9GAMM</name>
<gene>
    <name evidence="3" type="ORF">CZ814_03216</name>
</gene>
<dbReference type="GO" id="GO:0006465">
    <property type="term" value="P:signal peptide processing"/>
    <property type="evidence" value="ECO:0007669"/>
    <property type="project" value="InterPro"/>
</dbReference>
<evidence type="ECO:0000259" key="2">
    <source>
        <dbReference type="Pfam" id="PF10502"/>
    </source>
</evidence>
<sequence length="177" mass="20248">MILRERMILHINNQMMEKTIFVTFLFIVTLIFFRIYSIQFSSSVNGCLPFSVSIINKLVKEPRREQLFSYLSHSAEPYFANGVNFHKLAAAIEGDVVDITKDRVIVTNPDSNYKKVYDIESLPMLNYAQIDIETFARTLLVPPGKIFALGTLQGSFDSRFWGLVDVKYIQGVGYGIF</sequence>